<feature type="transmembrane region" description="Helical" evidence="1">
    <location>
        <begin position="95"/>
        <end position="113"/>
    </location>
</feature>
<dbReference type="RefSeq" id="WP_184066859.1">
    <property type="nucleotide sequence ID" value="NZ_JACHNZ010000012.1"/>
</dbReference>
<accession>A0A7W7F5R0</accession>
<feature type="transmembrane region" description="Helical" evidence="1">
    <location>
        <begin position="61"/>
        <end position="83"/>
    </location>
</feature>
<evidence type="ECO:0000313" key="4">
    <source>
        <dbReference type="Proteomes" id="UP000566324"/>
    </source>
</evidence>
<comment type="caution">
    <text evidence="3">The sequence shown here is derived from an EMBL/GenBank/DDBJ whole genome shotgun (WGS) entry which is preliminary data.</text>
</comment>
<feature type="transmembrane region" description="Helical" evidence="1">
    <location>
        <begin position="366"/>
        <end position="387"/>
    </location>
</feature>
<feature type="transmembrane region" description="Helical" evidence="1">
    <location>
        <begin position="231"/>
        <end position="250"/>
    </location>
</feature>
<keyword evidence="1" id="KW-1133">Transmembrane helix</keyword>
<feature type="transmembrane region" description="Helical" evidence="1">
    <location>
        <begin position="149"/>
        <end position="167"/>
    </location>
</feature>
<keyword evidence="1" id="KW-0472">Membrane</keyword>
<dbReference type="InterPro" id="IPR018677">
    <property type="entry name" value="DUF2157"/>
</dbReference>
<reference evidence="3 4" key="1">
    <citation type="submission" date="2020-08" db="EMBL/GenBank/DDBJ databases">
        <title>Genomic Encyclopedia of Type Strains, Phase IV (KMG-IV): sequencing the most valuable type-strain genomes for metagenomic binning, comparative biology and taxonomic classification.</title>
        <authorList>
            <person name="Goeker M."/>
        </authorList>
    </citation>
    <scope>NUCLEOTIDE SEQUENCE [LARGE SCALE GENOMIC DNA]</scope>
    <source>
        <strain evidence="3 4">DSM 17328</strain>
    </source>
</reference>
<proteinExistence type="predicted"/>
<feature type="transmembrane region" description="Helical" evidence="1">
    <location>
        <begin position="342"/>
        <end position="360"/>
    </location>
</feature>
<dbReference type="EMBL" id="JACHNZ010000012">
    <property type="protein sequence ID" value="MBB4631700.1"/>
    <property type="molecule type" value="Genomic_DNA"/>
</dbReference>
<feature type="transmembrane region" description="Helical" evidence="1">
    <location>
        <begin position="125"/>
        <end position="143"/>
    </location>
</feature>
<name>A0A7W7F5R0_9SPHN</name>
<keyword evidence="1" id="KW-0812">Transmembrane</keyword>
<evidence type="ECO:0000259" key="2">
    <source>
        <dbReference type="Pfam" id="PF09925"/>
    </source>
</evidence>
<feature type="domain" description="DUF2157" evidence="2">
    <location>
        <begin position="35"/>
        <end position="170"/>
    </location>
</feature>
<feature type="transmembrane region" description="Helical" evidence="1">
    <location>
        <begin position="172"/>
        <end position="191"/>
    </location>
</feature>
<sequence>MTVIIYKLRDLSLVWTGRAHSATVRAMSLESKLDTWVAAGLIDTDTAARIRAHEEAGDRPYVLWAIIGLGLFALALGLALIVAANWDVIADWLKLGAHLALTAAAAAAVWFGAARGNRWLKEGALFLLAALVLAGIALHSQVYQLTGPMWQALVPWLLLMTPAMLIAGSTRLVAYGWSGMLLWTLAALALENEHAHGLWYFVHGLAIAGPLILIGLSLLPWRSRLSFADGLREVGVLLWLGGVSLAHFVWAGTVTPTEAGDMAVRLVVPVVVAAGAVWAGRRWRMIPRAMLLPIIAAPMAALLLATVVPHADGWPARLAGALIYMAMWGLIARAAIASGWRALFGVAVAAVGIRIFIIYFELFGSLATTGAGLIIGGVLLIALALGWRRVFALVGRARA</sequence>
<gene>
    <name evidence="3" type="ORF">GGQ98_001314</name>
</gene>
<dbReference type="AlphaFoldDB" id="A0A7W7F5R0"/>
<protein>
    <submittedName>
        <fullName evidence="3">Putative membrane protein</fullName>
    </submittedName>
</protein>
<feature type="transmembrane region" description="Helical" evidence="1">
    <location>
        <begin position="291"/>
        <end position="308"/>
    </location>
</feature>
<feature type="transmembrane region" description="Helical" evidence="1">
    <location>
        <begin position="197"/>
        <end position="219"/>
    </location>
</feature>
<dbReference type="Proteomes" id="UP000566324">
    <property type="component" value="Unassembled WGS sequence"/>
</dbReference>
<feature type="transmembrane region" description="Helical" evidence="1">
    <location>
        <begin position="314"/>
        <end position="335"/>
    </location>
</feature>
<dbReference type="Pfam" id="PF09925">
    <property type="entry name" value="DUF2157"/>
    <property type="match status" value="1"/>
</dbReference>
<evidence type="ECO:0000313" key="3">
    <source>
        <dbReference type="EMBL" id="MBB4631700.1"/>
    </source>
</evidence>
<organism evidence="3 4">
    <name type="scientific">Sphingosinicella soli</name>
    <dbReference type="NCBI Taxonomy" id="333708"/>
    <lineage>
        <taxon>Bacteria</taxon>
        <taxon>Pseudomonadati</taxon>
        <taxon>Pseudomonadota</taxon>
        <taxon>Alphaproteobacteria</taxon>
        <taxon>Sphingomonadales</taxon>
        <taxon>Sphingosinicellaceae</taxon>
        <taxon>Sphingosinicella</taxon>
    </lineage>
</organism>
<evidence type="ECO:0000256" key="1">
    <source>
        <dbReference type="SAM" id="Phobius"/>
    </source>
</evidence>
<feature type="transmembrane region" description="Helical" evidence="1">
    <location>
        <begin position="262"/>
        <end position="279"/>
    </location>
</feature>
<keyword evidence="4" id="KW-1185">Reference proteome</keyword>